<dbReference type="SUPFAM" id="SSF56281">
    <property type="entry name" value="Metallo-hydrolase/oxidoreductase"/>
    <property type="match status" value="1"/>
</dbReference>
<dbReference type="CDD" id="cd07730">
    <property type="entry name" value="metallo-hydrolase-like_MBL-fold"/>
    <property type="match status" value="1"/>
</dbReference>
<evidence type="ECO:0000313" key="7">
    <source>
        <dbReference type="Proteomes" id="UP000241690"/>
    </source>
</evidence>
<dbReference type="EMBL" id="KZ679682">
    <property type="protein sequence ID" value="PTB53306.1"/>
    <property type="molecule type" value="Genomic_DNA"/>
</dbReference>
<keyword evidence="4" id="KW-0862">Zinc</keyword>
<dbReference type="GO" id="GO:0016787">
    <property type="term" value="F:hydrolase activity"/>
    <property type="evidence" value="ECO:0007669"/>
    <property type="project" value="UniProtKB-KW"/>
</dbReference>
<keyword evidence="7" id="KW-1185">Reference proteome</keyword>
<dbReference type="Pfam" id="PF00753">
    <property type="entry name" value="Lactamase_B"/>
    <property type="match status" value="1"/>
</dbReference>
<dbReference type="PANTHER" id="PTHR42978">
    <property type="entry name" value="QUORUM-QUENCHING LACTONASE YTNP-RELATED-RELATED"/>
    <property type="match status" value="1"/>
</dbReference>
<protein>
    <recommendedName>
        <fullName evidence="5">Metallo-beta-lactamase domain-containing protein</fullName>
    </recommendedName>
</protein>
<accession>A0A2T4A8D5</accession>
<dbReference type="InterPro" id="IPR036866">
    <property type="entry name" value="RibonucZ/Hydroxyglut_hydro"/>
</dbReference>
<comment type="similarity">
    <text evidence="1">Belongs to the metallo-beta-lactamase superfamily.</text>
</comment>
<evidence type="ECO:0000313" key="6">
    <source>
        <dbReference type="EMBL" id="PTB53306.1"/>
    </source>
</evidence>
<name>A0A2T4A8D5_TRIHA</name>
<feature type="domain" description="Metallo-beta-lactamase" evidence="5">
    <location>
        <begin position="151"/>
        <end position="377"/>
    </location>
</feature>
<dbReference type="RefSeq" id="XP_024772983.1">
    <property type="nucleotide sequence ID" value="XM_024920849.1"/>
</dbReference>
<evidence type="ECO:0000256" key="1">
    <source>
        <dbReference type="ARBA" id="ARBA00007749"/>
    </source>
</evidence>
<dbReference type="GO" id="GO:0046872">
    <property type="term" value="F:metal ion binding"/>
    <property type="evidence" value="ECO:0007669"/>
    <property type="project" value="UniProtKB-KW"/>
</dbReference>
<reference evidence="6 7" key="1">
    <citation type="submission" date="2016-07" db="EMBL/GenBank/DDBJ databases">
        <title>Multiple horizontal gene transfer events from other fungi enriched the ability of initially mycotrophic Trichoderma (Ascomycota) to feed on dead plant biomass.</title>
        <authorList>
            <consortium name="DOE Joint Genome Institute"/>
            <person name="Aerts A."/>
            <person name="Atanasova L."/>
            <person name="Chenthamara K."/>
            <person name="Zhang J."/>
            <person name="Grujic M."/>
            <person name="Henrissat B."/>
            <person name="Kuo A."/>
            <person name="Salamov A."/>
            <person name="Lipzen A."/>
            <person name="Labutti K."/>
            <person name="Barry K."/>
            <person name="Miao Y."/>
            <person name="Rahimi M.J."/>
            <person name="Shen Q."/>
            <person name="Grigoriev I.V."/>
            <person name="Kubicek C.P."/>
            <person name="Druzhinina I.S."/>
        </authorList>
    </citation>
    <scope>NUCLEOTIDE SEQUENCE [LARGE SCALE GENOMIC DNA]</scope>
    <source>
        <strain evidence="6 7">CBS 226.95</strain>
    </source>
</reference>
<dbReference type="GeneID" id="36629418"/>
<dbReference type="STRING" id="983964.A0A2T4A8D5"/>
<dbReference type="PANTHER" id="PTHR42978:SF5">
    <property type="entry name" value="METALLO-BETA-LACTAMASE DOMAIN-CONTAINING PROTEIN"/>
    <property type="match status" value="1"/>
</dbReference>
<dbReference type="InterPro" id="IPR051013">
    <property type="entry name" value="MBL_superfamily_lactonases"/>
</dbReference>
<dbReference type="Proteomes" id="UP000241690">
    <property type="component" value="Unassembled WGS sequence"/>
</dbReference>
<gene>
    <name evidence="6" type="ORF">M431DRAFT_532113</name>
</gene>
<dbReference type="AlphaFoldDB" id="A0A2T4A8D5"/>
<dbReference type="SMART" id="SM00849">
    <property type="entry name" value="Lactamase_B"/>
    <property type="match status" value="1"/>
</dbReference>
<dbReference type="InterPro" id="IPR001279">
    <property type="entry name" value="Metallo-B-lactamas"/>
</dbReference>
<keyword evidence="2" id="KW-0479">Metal-binding</keyword>
<organism evidence="6 7">
    <name type="scientific">Trichoderma harzianum CBS 226.95</name>
    <dbReference type="NCBI Taxonomy" id="983964"/>
    <lineage>
        <taxon>Eukaryota</taxon>
        <taxon>Fungi</taxon>
        <taxon>Dikarya</taxon>
        <taxon>Ascomycota</taxon>
        <taxon>Pezizomycotina</taxon>
        <taxon>Sordariomycetes</taxon>
        <taxon>Hypocreomycetidae</taxon>
        <taxon>Hypocreales</taxon>
        <taxon>Hypocreaceae</taxon>
        <taxon>Trichoderma</taxon>
    </lineage>
</organism>
<sequence>MLEHVRIASDPCPKLVARTICRLSFVSLSESFHAETGEFESQGAELSQYTSVIRSKAGLQPRHSKDERGLRGRELVRSGPRVRNEAGGALTIRPLENHIIKQDSVMGLLSSFASPKNVQVYALPTGWVHLPDKWLFEDGDDDIMKARSRFPDYSFLICNPSGKNILFDAGMPKDFDVIPPLNRSIDHIFEPYVPKDARDLLSEGPISPDSLSAIVLSHIHFDHIGDPSTFPNIPYITGPGTKEAALPAYPTNPNSTMLGSLLDRDNYTELSWTKDRWTELGPFSHVHDFFGDGSFFIVDTPGHLPGHVIGLAQTKPDEWVILGGDCCHHRALLNGSRQVSLTGCPGGTSMHTDTAVAIKSIEKLRELDQDETVFVALSHDASLEGKMPEYPQCLNGWRESAWWDSMRRERMQSTAA</sequence>
<evidence type="ECO:0000259" key="5">
    <source>
        <dbReference type="SMART" id="SM00849"/>
    </source>
</evidence>
<evidence type="ECO:0000256" key="3">
    <source>
        <dbReference type="ARBA" id="ARBA00022801"/>
    </source>
</evidence>
<evidence type="ECO:0000256" key="2">
    <source>
        <dbReference type="ARBA" id="ARBA00022723"/>
    </source>
</evidence>
<proteinExistence type="inferred from homology"/>
<dbReference type="Gene3D" id="3.60.15.10">
    <property type="entry name" value="Ribonuclease Z/Hydroxyacylglutathione hydrolase-like"/>
    <property type="match status" value="1"/>
</dbReference>
<keyword evidence="3" id="KW-0378">Hydrolase</keyword>
<evidence type="ECO:0000256" key="4">
    <source>
        <dbReference type="ARBA" id="ARBA00022833"/>
    </source>
</evidence>